<evidence type="ECO:0000256" key="1">
    <source>
        <dbReference type="ARBA" id="ARBA00006739"/>
    </source>
</evidence>
<dbReference type="Proteomes" id="UP000265800">
    <property type="component" value="Unassembled WGS sequence"/>
</dbReference>
<gene>
    <name evidence="4" type="primary">wbbL_1</name>
    <name evidence="4" type="ORF">Mlute_00969</name>
</gene>
<dbReference type="OrthoDB" id="9771846at2"/>
<protein>
    <submittedName>
        <fullName evidence="4">N-acetylglucosaminyl-diphospho-decaprenol L-rhamnosyltransferase</fullName>
        <ecNumber evidence="4">2.4.1.289</ecNumber>
    </submittedName>
</protein>
<evidence type="ECO:0000313" key="5">
    <source>
        <dbReference type="Proteomes" id="UP000265800"/>
    </source>
</evidence>
<dbReference type="GO" id="GO:0102096">
    <property type="term" value="F:decaprenyl-N-acetyl-alpha-D-glucosaminyl-pyrophosphate:dTDP-alpha-L-rhamnose rhamnosyltransferase activity"/>
    <property type="evidence" value="ECO:0007669"/>
    <property type="project" value="UniProtKB-EC"/>
</dbReference>
<evidence type="ECO:0000313" key="4">
    <source>
        <dbReference type="EMBL" id="RIH87413.1"/>
    </source>
</evidence>
<name>A0A399EUW4_9DEIN</name>
<dbReference type="CDD" id="cd04186">
    <property type="entry name" value="GT_2_like_c"/>
    <property type="match status" value="1"/>
</dbReference>
<evidence type="ECO:0000256" key="2">
    <source>
        <dbReference type="ARBA" id="ARBA00022676"/>
    </source>
</evidence>
<keyword evidence="3 4" id="KW-0808">Transferase</keyword>
<dbReference type="Gene3D" id="3.90.550.10">
    <property type="entry name" value="Spore Coat Polysaccharide Biosynthesis Protein SpsA, Chain A"/>
    <property type="match status" value="1"/>
</dbReference>
<dbReference type="SUPFAM" id="SSF53448">
    <property type="entry name" value="Nucleotide-diphospho-sugar transferases"/>
    <property type="match status" value="1"/>
</dbReference>
<dbReference type="InterPro" id="IPR029044">
    <property type="entry name" value="Nucleotide-diphossugar_trans"/>
</dbReference>
<accession>A0A399EUW4</accession>
<dbReference type="EC" id="2.4.1.289" evidence="4"/>
<dbReference type="PANTHER" id="PTHR43179">
    <property type="entry name" value="RHAMNOSYLTRANSFERASE WBBL"/>
    <property type="match status" value="1"/>
</dbReference>
<dbReference type="PANTHER" id="PTHR43179:SF12">
    <property type="entry name" value="GALACTOFURANOSYLTRANSFERASE GLFT2"/>
    <property type="match status" value="1"/>
</dbReference>
<comment type="similarity">
    <text evidence="1">Belongs to the glycosyltransferase 2 family.</text>
</comment>
<dbReference type="AlphaFoldDB" id="A0A399EUW4"/>
<dbReference type="EMBL" id="QWKZ01000022">
    <property type="protein sequence ID" value="RIH87413.1"/>
    <property type="molecule type" value="Genomic_DNA"/>
</dbReference>
<organism evidence="4 5">
    <name type="scientific">Meiothermus luteus</name>
    <dbReference type="NCBI Taxonomy" id="2026184"/>
    <lineage>
        <taxon>Bacteria</taxon>
        <taxon>Thermotogati</taxon>
        <taxon>Deinococcota</taxon>
        <taxon>Deinococci</taxon>
        <taxon>Thermales</taxon>
        <taxon>Thermaceae</taxon>
        <taxon>Meiothermus</taxon>
    </lineage>
</organism>
<comment type="caution">
    <text evidence="4">The sequence shown here is derived from an EMBL/GenBank/DDBJ whole genome shotgun (WGS) entry which is preliminary data.</text>
</comment>
<dbReference type="Pfam" id="PF13641">
    <property type="entry name" value="Glyco_tranf_2_3"/>
    <property type="match status" value="1"/>
</dbReference>
<proteinExistence type="inferred from homology"/>
<keyword evidence="2 4" id="KW-0328">Glycosyltransferase</keyword>
<evidence type="ECO:0000256" key="3">
    <source>
        <dbReference type="ARBA" id="ARBA00022679"/>
    </source>
</evidence>
<keyword evidence="5" id="KW-1185">Reference proteome</keyword>
<dbReference type="RefSeq" id="WP_119359633.1">
    <property type="nucleotide sequence ID" value="NZ_QWKZ01000022.1"/>
</dbReference>
<reference evidence="4 5" key="1">
    <citation type="submission" date="2018-08" db="EMBL/GenBank/DDBJ databases">
        <title>Meiothermus luteus KCTC 52599 genome sequencing project.</title>
        <authorList>
            <person name="Da Costa M.S."/>
            <person name="Albuquerque L."/>
            <person name="Raposo P."/>
            <person name="Froufe H.J.C."/>
            <person name="Barroso C.S."/>
            <person name="Egas C."/>
        </authorList>
    </citation>
    <scope>NUCLEOTIDE SEQUENCE [LARGE SCALE GENOMIC DNA]</scope>
    <source>
        <strain evidence="4 5">KCTC 52599</strain>
    </source>
</reference>
<sequence>MSCPLVYVLVLNYRAWWDTLACLRALERLDYPRWRLLLLDNASDNDSVARIRAAFPEVRLVELERNLGFAGGNNLGIRQALAEGADYVWLLNPDAQPDPGALSAMVRLAEADPGLGAVGAVVCDMDRPERVQAWGGGEVVLKWGLIRLLSHPAQMPRLSYISGASLLIRRKALERVGLLDEGFFMYGEDCDYGLRLRKAGFRLGVAPGARVLHKGGTSWSSSLAADENFAAYNVRLFRKHAPWPLLAVAGYCLFWLVEYGLRGRFDKAGALFRGLKRGWRLPLPLLD</sequence>